<feature type="region of interest" description="Disordered" evidence="1">
    <location>
        <begin position="368"/>
        <end position="453"/>
    </location>
</feature>
<feature type="transmembrane region" description="Helical" evidence="2">
    <location>
        <begin position="28"/>
        <end position="49"/>
    </location>
</feature>
<keyword evidence="2" id="KW-0812">Transmembrane</keyword>
<dbReference type="EMBL" id="RQGM01000041">
    <property type="protein sequence ID" value="TGL84487.1"/>
    <property type="molecule type" value="Genomic_DNA"/>
</dbReference>
<dbReference type="Pfam" id="PF13646">
    <property type="entry name" value="HEAT_2"/>
    <property type="match status" value="2"/>
</dbReference>
<evidence type="ECO:0000313" key="3">
    <source>
        <dbReference type="EMBL" id="TGL84487.1"/>
    </source>
</evidence>
<organism evidence="3 4">
    <name type="scientific">Leptospira yasudae</name>
    <dbReference type="NCBI Taxonomy" id="2202201"/>
    <lineage>
        <taxon>Bacteria</taxon>
        <taxon>Pseudomonadati</taxon>
        <taxon>Spirochaetota</taxon>
        <taxon>Spirochaetia</taxon>
        <taxon>Leptospirales</taxon>
        <taxon>Leptospiraceae</taxon>
        <taxon>Leptospira</taxon>
    </lineage>
</organism>
<evidence type="ECO:0000313" key="4">
    <source>
        <dbReference type="Proteomes" id="UP000297613"/>
    </source>
</evidence>
<gene>
    <name evidence="3" type="ORF">EHQ83_11000</name>
</gene>
<dbReference type="Gene3D" id="1.25.10.10">
    <property type="entry name" value="Leucine-rich Repeat Variant"/>
    <property type="match status" value="2"/>
</dbReference>
<evidence type="ECO:0000256" key="1">
    <source>
        <dbReference type="SAM" id="MobiDB-lite"/>
    </source>
</evidence>
<comment type="caution">
    <text evidence="3">The sequence shown here is derived from an EMBL/GenBank/DDBJ whole genome shotgun (WGS) entry which is preliminary data.</text>
</comment>
<sequence>MNSTEKSKSWKNKTKNSSTKPETTIRIFVKYILFFAYSILIICAGTALVSAPQQTKPQKLSEEQLVKKKEILLQVLKFGTTKERAMALRELEDFPPEHSGALIDQLGKILDKDPDWMMRVYAIRTVAELKLTQYGESILKLLKSEQADVQRESIYATKKLKLEKAAPILFEILKTQDFTKNSNLTVGLLDALGEFPPQDDASSFLLARLGESFNDPEIRAQIALFFGKSKDKKAEGQLLEIYKDSKEPITLRSFSVSSLGKMKSISSMPTIKEELEKIRNLKSKNEVKDFQPLKIHSVTALVSMGDKDILEELYAYARDDDPVVRLRAIKHLTDTGDMSVLEILEYKAQRDPSEKVKKAAKAAIEKLKKGESGGDVDIKESDSPKFKPGNKERPIRSGDSSPLPGTSNSASESGTSPSSGGGGGNAPSSGGGGGNAPSSGSSGGKSESEDLED</sequence>
<dbReference type="SUPFAM" id="SSF48371">
    <property type="entry name" value="ARM repeat"/>
    <property type="match status" value="1"/>
</dbReference>
<feature type="compositionally biased region" description="Gly residues" evidence="1">
    <location>
        <begin position="419"/>
        <end position="435"/>
    </location>
</feature>
<dbReference type="PANTHER" id="PTHR12697">
    <property type="entry name" value="PBS LYASE HEAT-LIKE PROTEIN"/>
    <property type="match status" value="1"/>
</dbReference>
<protein>
    <submittedName>
        <fullName evidence="3">HEAT repeat domain-containing protein</fullName>
    </submittedName>
</protein>
<dbReference type="GO" id="GO:0016491">
    <property type="term" value="F:oxidoreductase activity"/>
    <property type="evidence" value="ECO:0007669"/>
    <property type="project" value="TreeGrafter"/>
</dbReference>
<keyword evidence="2" id="KW-0472">Membrane</keyword>
<dbReference type="AlphaFoldDB" id="A0A6N4QBT9"/>
<accession>A0A6N4QBT9</accession>
<feature type="compositionally biased region" description="Low complexity" evidence="1">
    <location>
        <begin position="405"/>
        <end position="418"/>
    </location>
</feature>
<dbReference type="InterPro" id="IPR016024">
    <property type="entry name" value="ARM-type_fold"/>
</dbReference>
<dbReference type="RefSeq" id="WP_135568960.1">
    <property type="nucleotide sequence ID" value="NZ_RQGK01000078.1"/>
</dbReference>
<evidence type="ECO:0000256" key="2">
    <source>
        <dbReference type="SAM" id="Phobius"/>
    </source>
</evidence>
<proteinExistence type="predicted"/>
<keyword evidence="2" id="KW-1133">Transmembrane helix</keyword>
<feature type="compositionally biased region" description="Basic and acidic residues" evidence="1">
    <location>
        <begin position="368"/>
        <end position="396"/>
    </location>
</feature>
<dbReference type="Proteomes" id="UP000297613">
    <property type="component" value="Unassembled WGS sequence"/>
</dbReference>
<name>A0A6N4QBT9_9LEPT</name>
<reference evidence="3 4" key="1">
    <citation type="journal article" date="2019" name="PLoS Negl. Trop. Dis.">
        <title>Revisiting the worldwide diversity of Leptospira species in the environment.</title>
        <authorList>
            <person name="Vincent A.T."/>
            <person name="Schiettekatte O."/>
            <person name="Bourhy P."/>
            <person name="Veyrier F.J."/>
            <person name="Picardeau M."/>
        </authorList>
    </citation>
    <scope>NUCLEOTIDE SEQUENCE [LARGE SCALE GENOMIC DNA]</scope>
    <source>
        <strain evidence="3 4">201702445</strain>
    </source>
</reference>
<dbReference type="InterPro" id="IPR011989">
    <property type="entry name" value="ARM-like"/>
</dbReference>
<dbReference type="PANTHER" id="PTHR12697:SF5">
    <property type="entry name" value="DEOXYHYPUSINE HYDROXYLASE"/>
    <property type="match status" value="1"/>
</dbReference>